<dbReference type="EMBL" id="OZ035827">
    <property type="protein sequence ID" value="CAL1606635.1"/>
    <property type="molecule type" value="Genomic_DNA"/>
</dbReference>
<dbReference type="AlphaFoldDB" id="A0AAV2M009"/>
<evidence type="ECO:0000313" key="1">
    <source>
        <dbReference type="EMBL" id="CAL1606635.1"/>
    </source>
</evidence>
<keyword evidence="2" id="KW-1185">Reference proteome</keyword>
<organism evidence="1 2">
    <name type="scientific">Knipowitschia caucasica</name>
    <name type="common">Caucasian dwarf goby</name>
    <name type="synonym">Pomatoschistus caucasicus</name>
    <dbReference type="NCBI Taxonomy" id="637954"/>
    <lineage>
        <taxon>Eukaryota</taxon>
        <taxon>Metazoa</taxon>
        <taxon>Chordata</taxon>
        <taxon>Craniata</taxon>
        <taxon>Vertebrata</taxon>
        <taxon>Euteleostomi</taxon>
        <taxon>Actinopterygii</taxon>
        <taxon>Neopterygii</taxon>
        <taxon>Teleostei</taxon>
        <taxon>Neoteleostei</taxon>
        <taxon>Acanthomorphata</taxon>
        <taxon>Gobiaria</taxon>
        <taxon>Gobiiformes</taxon>
        <taxon>Gobioidei</taxon>
        <taxon>Gobiidae</taxon>
        <taxon>Gobiinae</taxon>
        <taxon>Knipowitschia</taxon>
    </lineage>
</organism>
<gene>
    <name evidence="1" type="ORF">KC01_LOCUS33776</name>
</gene>
<dbReference type="Proteomes" id="UP001497482">
    <property type="component" value="Chromosome 5"/>
</dbReference>
<accession>A0AAV2M009</accession>
<protein>
    <submittedName>
        <fullName evidence="1">Uncharacterized protein</fullName>
    </submittedName>
</protein>
<sequence>MPGQEKVGGVVAGGREEVDHRSSHIVEGVGQEVVKEQVEEYDKDGYAGVSPCGTYSLDWQGEHQTRPEGIVGQGEAMFKCRAWVRPNLDLKSCHVFSFWTITA</sequence>
<evidence type="ECO:0000313" key="2">
    <source>
        <dbReference type="Proteomes" id="UP001497482"/>
    </source>
</evidence>
<reference evidence="1 2" key="1">
    <citation type="submission" date="2024-04" db="EMBL/GenBank/DDBJ databases">
        <authorList>
            <person name="Waldvogel A.-M."/>
            <person name="Schoenle A."/>
        </authorList>
    </citation>
    <scope>NUCLEOTIDE SEQUENCE [LARGE SCALE GENOMIC DNA]</scope>
</reference>
<proteinExistence type="predicted"/>
<name>A0AAV2M009_KNICA</name>